<name>A0A6G6WAB9_9ACTN</name>
<protein>
    <submittedName>
        <fullName evidence="3">SRPBCC family protein</fullName>
    </submittedName>
</protein>
<dbReference type="SUPFAM" id="SSF55961">
    <property type="entry name" value="Bet v1-like"/>
    <property type="match status" value="1"/>
</dbReference>
<evidence type="ECO:0000259" key="2">
    <source>
        <dbReference type="Pfam" id="PF08327"/>
    </source>
</evidence>
<dbReference type="CDD" id="cd08899">
    <property type="entry name" value="SRPBCC_CalC_Aha1-like_6"/>
    <property type="match status" value="1"/>
</dbReference>
<proteinExistence type="inferred from homology"/>
<dbReference type="Gene3D" id="3.30.530.20">
    <property type="match status" value="1"/>
</dbReference>
<reference evidence="3 4" key="1">
    <citation type="submission" date="2020-02" db="EMBL/GenBank/DDBJ databases">
        <title>Full genome sequence of Nocardioides sp. R-3366.</title>
        <authorList>
            <person name="Im W.-T."/>
        </authorList>
    </citation>
    <scope>NUCLEOTIDE SEQUENCE [LARGE SCALE GENOMIC DNA]</scope>
    <source>
        <strain evidence="3 4">R-3366</strain>
    </source>
</reference>
<dbReference type="Proteomes" id="UP000502996">
    <property type="component" value="Chromosome"/>
</dbReference>
<dbReference type="InterPro" id="IPR013538">
    <property type="entry name" value="ASHA1/2-like_C"/>
</dbReference>
<gene>
    <name evidence="3" type="ORF">G5V58_05420</name>
</gene>
<comment type="similarity">
    <text evidence="1">Belongs to the AHA1 family.</text>
</comment>
<dbReference type="KEGG" id="nano:G5V58_05420"/>
<evidence type="ECO:0000313" key="4">
    <source>
        <dbReference type="Proteomes" id="UP000502996"/>
    </source>
</evidence>
<keyword evidence="4" id="KW-1185">Reference proteome</keyword>
<organism evidence="3 4">
    <name type="scientific">Nocardioides anomalus</name>
    <dbReference type="NCBI Taxonomy" id="2712223"/>
    <lineage>
        <taxon>Bacteria</taxon>
        <taxon>Bacillati</taxon>
        <taxon>Actinomycetota</taxon>
        <taxon>Actinomycetes</taxon>
        <taxon>Propionibacteriales</taxon>
        <taxon>Nocardioidaceae</taxon>
        <taxon>Nocardioides</taxon>
    </lineage>
</organism>
<dbReference type="RefSeq" id="WP_165229488.1">
    <property type="nucleotide sequence ID" value="NZ_CP049257.1"/>
</dbReference>
<evidence type="ECO:0000313" key="3">
    <source>
        <dbReference type="EMBL" id="QIG42278.1"/>
    </source>
</evidence>
<dbReference type="EMBL" id="CP049257">
    <property type="protein sequence ID" value="QIG42278.1"/>
    <property type="molecule type" value="Genomic_DNA"/>
</dbReference>
<feature type="domain" description="Activator of Hsp90 ATPase homologue 1/2-like C-terminal" evidence="2">
    <location>
        <begin position="29"/>
        <end position="120"/>
    </location>
</feature>
<dbReference type="Pfam" id="PF08327">
    <property type="entry name" value="AHSA1"/>
    <property type="match status" value="1"/>
</dbReference>
<dbReference type="AlphaFoldDB" id="A0A6G6WAB9"/>
<evidence type="ECO:0000256" key="1">
    <source>
        <dbReference type="ARBA" id="ARBA00006817"/>
    </source>
</evidence>
<sequence length="206" mass="21870">MDVDINRLLTATTREAEGTELRLVREYAASPAEVWSAVTEPERIARWLAPVSGELRLGGRYQVEGNAGGEITACDPPRSFAATWEFGGHVSTLDVTLTEAGDGTRLELRHHLPSPPEHWEQFGPGAVGIGWELGMWGLELHLADPSAPRPDPADLPDLSALMARLGEAWGEAAVAGGADPAWARASAARCVAAYTGAPEDTQAPEG</sequence>
<dbReference type="InterPro" id="IPR023393">
    <property type="entry name" value="START-like_dom_sf"/>
</dbReference>
<accession>A0A6G6WAB9</accession>